<feature type="transmembrane region" description="Helical" evidence="5">
    <location>
        <begin position="145"/>
        <end position="167"/>
    </location>
</feature>
<feature type="transmembrane region" description="Helical" evidence="5">
    <location>
        <begin position="179"/>
        <end position="200"/>
    </location>
</feature>
<feature type="transmembrane region" description="Helical" evidence="5">
    <location>
        <begin position="73"/>
        <end position="91"/>
    </location>
</feature>
<dbReference type="PANTHER" id="PTHR31310:SF7">
    <property type="entry name" value="PA-PHOSPHATASE RELATED-FAMILY PROTEIN DDB_G0268928"/>
    <property type="match status" value="1"/>
</dbReference>
<feature type="transmembrane region" description="Helical" evidence="5">
    <location>
        <begin position="266"/>
        <end position="284"/>
    </location>
</feature>
<sequence>MTTDLVEEAPQRADSSEETRPLARLIAVGVLVLIFGVVVKVQGGPQDYLSIFAWLWLLAVAWRIEARPVTHLAFLRDWSIPLVLLMFYFYTREIADNLGIPVHYSYVIDIDVWLGGGDTPSARLQEMWCGSPCDATAGAAWYDRFFILVWMSHFTVALTVAVVFWLRNRAEFVKWMRRYLIINFTALVCYIVVPTAPPWMASMEGRLPTEVQRLGARAWVGPKPDGVGEVDPAAWVGNQVAAMPSLHTGVAVMVALYAVYRLTSPWRWLTLLYPLSMGTALVYLGEHYVADLLGGVVLAVLVLGACTRWEAWRRRGRDERPVDALAPSPSLNG</sequence>
<keyword evidence="2 5" id="KW-0812">Transmembrane</keyword>
<reference evidence="7" key="1">
    <citation type="submission" date="2020-11" db="EMBL/GenBank/DDBJ databases">
        <title>Nocardioides cynanchi sp. nov., isolated from soil of rhizosphere of Cynanchum wilfordii.</title>
        <authorList>
            <person name="Lee J.-S."/>
            <person name="Suh M.K."/>
            <person name="Kim J.-S."/>
        </authorList>
    </citation>
    <scope>NUCLEOTIDE SEQUENCE</scope>
    <source>
        <strain evidence="7">KCTC 19276</strain>
    </source>
</reference>
<evidence type="ECO:0000256" key="1">
    <source>
        <dbReference type="ARBA" id="ARBA00004141"/>
    </source>
</evidence>
<evidence type="ECO:0000313" key="8">
    <source>
        <dbReference type="Proteomes" id="UP000660668"/>
    </source>
</evidence>
<accession>A0A930YHM1</accession>
<dbReference type="EMBL" id="JADKPO010000006">
    <property type="protein sequence ID" value="MBF4767277.1"/>
    <property type="molecule type" value="Genomic_DNA"/>
</dbReference>
<dbReference type="AlphaFoldDB" id="A0A930YHM1"/>
<proteinExistence type="predicted"/>
<protein>
    <submittedName>
        <fullName evidence="7">Inositol phosphorylceramide synthase</fullName>
    </submittedName>
</protein>
<dbReference type="Pfam" id="PF14378">
    <property type="entry name" value="PAP2_3"/>
    <property type="match status" value="1"/>
</dbReference>
<organism evidence="7 8">
    <name type="scientific">Nocardioides agariphilus</name>
    <dbReference type="NCBI Taxonomy" id="433664"/>
    <lineage>
        <taxon>Bacteria</taxon>
        <taxon>Bacillati</taxon>
        <taxon>Actinomycetota</taxon>
        <taxon>Actinomycetes</taxon>
        <taxon>Propionibacteriales</taxon>
        <taxon>Nocardioidaceae</taxon>
        <taxon>Nocardioides</taxon>
    </lineage>
</organism>
<feature type="transmembrane region" description="Helical" evidence="5">
    <location>
        <begin position="240"/>
        <end position="259"/>
    </location>
</feature>
<dbReference type="CDD" id="cd03386">
    <property type="entry name" value="PAP2_Aur1_like"/>
    <property type="match status" value="1"/>
</dbReference>
<dbReference type="SUPFAM" id="SSF48317">
    <property type="entry name" value="Acid phosphatase/Vanadium-dependent haloperoxidase"/>
    <property type="match status" value="1"/>
</dbReference>
<dbReference type="PANTHER" id="PTHR31310">
    <property type="match status" value="1"/>
</dbReference>
<comment type="subcellular location">
    <subcellularLocation>
        <location evidence="1">Membrane</location>
        <topology evidence="1">Multi-pass membrane protein</topology>
    </subcellularLocation>
</comment>
<dbReference type="GO" id="GO:0016020">
    <property type="term" value="C:membrane"/>
    <property type="evidence" value="ECO:0007669"/>
    <property type="project" value="UniProtKB-SubCell"/>
</dbReference>
<keyword evidence="3 5" id="KW-1133">Transmembrane helix</keyword>
<feature type="transmembrane region" description="Helical" evidence="5">
    <location>
        <begin position="22"/>
        <end position="42"/>
    </location>
</feature>
<evidence type="ECO:0000256" key="4">
    <source>
        <dbReference type="ARBA" id="ARBA00023136"/>
    </source>
</evidence>
<evidence type="ECO:0000313" key="7">
    <source>
        <dbReference type="EMBL" id="MBF4767277.1"/>
    </source>
</evidence>
<dbReference type="InterPro" id="IPR052185">
    <property type="entry name" value="IPC_Synthase-Related"/>
</dbReference>
<dbReference type="InterPro" id="IPR036938">
    <property type="entry name" value="PAP2/HPO_sf"/>
</dbReference>
<dbReference type="RefSeq" id="WP_194695434.1">
    <property type="nucleotide sequence ID" value="NZ_JADKPO010000006.1"/>
</dbReference>
<feature type="domain" description="Inositolphosphotransferase Aur1/Ipt1" evidence="6">
    <location>
        <begin position="144"/>
        <end position="303"/>
    </location>
</feature>
<name>A0A930YHM1_9ACTN</name>
<dbReference type="InterPro" id="IPR026841">
    <property type="entry name" value="Aur1/Ipt1"/>
</dbReference>
<comment type="caution">
    <text evidence="7">The sequence shown here is derived from an EMBL/GenBank/DDBJ whole genome shotgun (WGS) entry which is preliminary data.</text>
</comment>
<evidence type="ECO:0000259" key="6">
    <source>
        <dbReference type="Pfam" id="PF14378"/>
    </source>
</evidence>
<keyword evidence="8" id="KW-1185">Reference proteome</keyword>
<feature type="transmembrane region" description="Helical" evidence="5">
    <location>
        <begin position="290"/>
        <end position="311"/>
    </location>
</feature>
<evidence type="ECO:0000256" key="3">
    <source>
        <dbReference type="ARBA" id="ARBA00022989"/>
    </source>
</evidence>
<evidence type="ECO:0000256" key="5">
    <source>
        <dbReference type="SAM" id="Phobius"/>
    </source>
</evidence>
<dbReference type="Gene3D" id="1.20.144.10">
    <property type="entry name" value="Phosphatidic acid phosphatase type 2/haloperoxidase"/>
    <property type="match status" value="1"/>
</dbReference>
<evidence type="ECO:0000256" key="2">
    <source>
        <dbReference type="ARBA" id="ARBA00022692"/>
    </source>
</evidence>
<gene>
    <name evidence="7" type="ORF">ISU10_05800</name>
</gene>
<feature type="transmembrane region" description="Helical" evidence="5">
    <location>
        <begin position="48"/>
        <end position="66"/>
    </location>
</feature>
<dbReference type="Proteomes" id="UP000660668">
    <property type="component" value="Unassembled WGS sequence"/>
</dbReference>
<keyword evidence="4 5" id="KW-0472">Membrane</keyword>